<dbReference type="EMBL" id="CP073100">
    <property type="protein sequence ID" value="QUE51274.1"/>
    <property type="molecule type" value="Genomic_DNA"/>
</dbReference>
<name>A0A975G8F7_9BACT</name>
<accession>A0A975G8F7</accession>
<evidence type="ECO:0000313" key="1">
    <source>
        <dbReference type="EMBL" id="QUE51274.1"/>
    </source>
</evidence>
<evidence type="ECO:0000313" key="2">
    <source>
        <dbReference type="Proteomes" id="UP000676169"/>
    </source>
</evidence>
<keyword evidence="2" id="KW-1185">Reference proteome</keyword>
<gene>
    <name evidence="1" type="ORF">KBB96_20765</name>
</gene>
<dbReference type="AlphaFoldDB" id="A0A975G8F7"/>
<dbReference type="RefSeq" id="WP_211631413.1">
    <property type="nucleotide sequence ID" value="NZ_CP073100.1"/>
</dbReference>
<evidence type="ECO:0008006" key="3">
    <source>
        <dbReference type="Google" id="ProtNLM"/>
    </source>
</evidence>
<proteinExistence type="predicted"/>
<organism evidence="1 2">
    <name type="scientific">Luteolibacter ambystomatis</name>
    <dbReference type="NCBI Taxonomy" id="2824561"/>
    <lineage>
        <taxon>Bacteria</taxon>
        <taxon>Pseudomonadati</taxon>
        <taxon>Verrucomicrobiota</taxon>
        <taxon>Verrucomicrobiia</taxon>
        <taxon>Verrucomicrobiales</taxon>
        <taxon>Verrucomicrobiaceae</taxon>
        <taxon>Luteolibacter</taxon>
    </lineage>
</organism>
<dbReference type="KEGG" id="lamb:KBB96_20765"/>
<reference evidence="1" key="1">
    <citation type="submission" date="2021-04" db="EMBL/GenBank/DDBJ databases">
        <title>Luteolibacter sp. 32A isolated from the skin of an Anderson's salamander (Ambystoma andersonii).</title>
        <authorList>
            <person name="Spergser J."/>
            <person name="Busse H.-J."/>
        </authorList>
    </citation>
    <scope>NUCLEOTIDE SEQUENCE</scope>
    <source>
        <strain evidence="1">32A</strain>
    </source>
</reference>
<sequence>MSPLFAHILADALASAVTPWAEHQERRILREGRPLSIQEHALAAEIGVIRPDRVRILHLDPIPAPVPGWMVSLAMRWSFPVFAPSGMTLGHGIFATHESMDLIRHELHHVAQFERLGGTSSFLKRYLFECLTESYAAAPLELEACGITSPRGSRRAP</sequence>
<dbReference type="Proteomes" id="UP000676169">
    <property type="component" value="Chromosome"/>
</dbReference>
<protein>
    <recommendedName>
        <fullName evidence="3">DUF4157 domain-containing protein</fullName>
    </recommendedName>
</protein>